<gene>
    <name evidence="2" type="ORF">CP970_21955</name>
</gene>
<dbReference type="KEGG" id="ska:CP970_21955"/>
<name>A0A5J6GH55_STRKN</name>
<keyword evidence="3" id="KW-1185">Reference proteome</keyword>
<dbReference type="EMBL" id="CP023699">
    <property type="protein sequence ID" value="QEU93235.1"/>
    <property type="molecule type" value="Genomic_DNA"/>
</dbReference>
<dbReference type="AlphaFoldDB" id="A0A5J6GH55"/>
<sequence length="107" mass="11454">MRQEVAISAHLLGTTSPSRQSNLDLYVQQLQARYLTASGNLADAHDMVAQHHERLAQGEASTADEHLGLARQARQAALRIRTAAHQVSYPEGDVPSAGLPPEAGHAP</sequence>
<evidence type="ECO:0000256" key="1">
    <source>
        <dbReference type="SAM" id="MobiDB-lite"/>
    </source>
</evidence>
<reference evidence="2 3" key="1">
    <citation type="submission" date="2017-09" db="EMBL/GenBank/DDBJ databases">
        <authorList>
            <person name="Lee N."/>
            <person name="Cho B.-K."/>
        </authorList>
    </citation>
    <scope>NUCLEOTIDE SEQUENCE [LARGE SCALE GENOMIC DNA]</scope>
    <source>
        <strain evidence="2 3">ATCC 12853</strain>
    </source>
</reference>
<accession>A0A5J6GH55</accession>
<evidence type="ECO:0000313" key="2">
    <source>
        <dbReference type="EMBL" id="QEU93235.1"/>
    </source>
</evidence>
<proteinExistence type="predicted"/>
<evidence type="ECO:0000313" key="3">
    <source>
        <dbReference type="Proteomes" id="UP000325529"/>
    </source>
</evidence>
<feature type="region of interest" description="Disordered" evidence="1">
    <location>
        <begin position="86"/>
        <end position="107"/>
    </location>
</feature>
<protein>
    <submittedName>
        <fullName evidence="2">Uncharacterized protein</fullName>
    </submittedName>
</protein>
<organism evidence="2 3">
    <name type="scientific">Streptomyces kanamyceticus</name>
    <dbReference type="NCBI Taxonomy" id="1967"/>
    <lineage>
        <taxon>Bacteria</taxon>
        <taxon>Bacillati</taxon>
        <taxon>Actinomycetota</taxon>
        <taxon>Actinomycetes</taxon>
        <taxon>Kitasatosporales</taxon>
        <taxon>Streptomycetaceae</taxon>
        <taxon>Streptomyces</taxon>
    </lineage>
</organism>
<dbReference type="Proteomes" id="UP000325529">
    <property type="component" value="Chromosome"/>
</dbReference>